<dbReference type="Proteomes" id="UP000028038">
    <property type="component" value="Unassembled WGS sequence"/>
</dbReference>
<comment type="caution">
    <text evidence="1">The sequence shown here is derived from an EMBL/GenBank/DDBJ whole genome shotgun (WGS) entry which is preliminary data.</text>
</comment>
<sequence length="46" mass="5338">MMTGGLIIIFVDYYQVKLNIRRKTFFIFQMGLYAVSVAEFGNDNNV</sequence>
<evidence type="ECO:0000313" key="2">
    <source>
        <dbReference type="Proteomes" id="UP000028038"/>
    </source>
</evidence>
<dbReference type="AlphaFoldDB" id="A0A837AIZ5"/>
<name>A0A837AIZ5_ECOLX</name>
<proteinExistence type="predicted"/>
<accession>A0A837AIZ5</accession>
<reference evidence="1 2" key="1">
    <citation type="submission" date="2014-06" db="EMBL/GenBank/DDBJ databases">
        <title>Genetic Variability of E. coli after antibiotic treatment.</title>
        <authorList>
            <person name="Silbergeld E."/>
            <person name="Coles C."/>
            <person name="Seidman J.C."/>
            <person name="You Y."/>
            <person name="George J."/>
            <person name="Nadendla S."/>
            <person name="Daugherty S.C."/>
            <person name="Nagaraj S."/>
            <person name="Ott S."/>
            <person name="Klega K."/>
            <person name="Rasko D."/>
        </authorList>
    </citation>
    <scope>NUCLEOTIDE SEQUENCE [LARGE SCALE GENOMIC DNA]</scope>
    <source>
        <strain evidence="1 2">2-460-02_S1_C1</strain>
    </source>
</reference>
<gene>
    <name evidence="1" type="ORF">AB05_2304</name>
</gene>
<protein>
    <submittedName>
        <fullName evidence="1">Uncharacterized protein</fullName>
    </submittedName>
</protein>
<evidence type="ECO:0000313" key="1">
    <source>
        <dbReference type="EMBL" id="KEO31053.1"/>
    </source>
</evidence>
<organism evidence="1 2">
    <name type="scientific">Escherichia coli 2-460-02_S1_C1</name>
    <dbReference type="NCBI Taxonomy" id="1444044"/>
    <lineage>
        <taxon>Bacteria</taxon>
        <taxon>Pseudomonadati</taxon>
        <taxon>Pseudomonadota</taxon>
        <taxon>Gammaproteobacteria</taxon>
        <taxon>Enterobacterales</taxon>
        <taxon>Enterobacteriaceae</taxon>
        <taxon>Escherichia</taxon>
    </lineage>
</organism>
<dbReference type="EMBL" id="JOSS01000037">
    <property type="protein sequence ID" value="KEO31053.1"/>
    <property type="molecule type" value="Genomic_DNA"/>
</dbReference>